<dbReference type="GeneID" id="37169162"/>
<feature type="region of interest" description="Disordered" evidence="1">
    <location>
        <begin position="115"/>
        <end position="156"/>
    </location>
</feature>
<sequence length="156" mass="17033">MATDSLSRSGLRGRAGWKEAVMTGGNYSLHITRPHSYKIREIPSVLLILRSGACPAPYFKVCVLLHMTGESPLLLVNARLLFFFCGGLGGEGKGNGLGCIQNLVAMGEGCVRPPQQEMVGRRGKTRNEIREDKPELETLNRLEKQADREPQPSGAV</sequence>
<evidence type="ECO:0000313" key="3">
    <source>
        <dbReference type="Proteomes" id="UP000249526"/>
    </source>
</evidence>
<evidence type="ECO:0000256" key="1">
    <source>
        <dbReference type="SAM" id="MobiDB-lite"/>
    </source>
</evidence>
<dbReference type="AlphaFoldDB" id="A0A8G1VK65"/>
<name>A0A8G1VK65_9EURO</name>
<dbReference type="Proteomes" id="UP000249526">
    <property type="component" value="Unassembled WGS sequence"/>
</dbReference>
<evidence type="ECO:0000313" key="2">
    <source>
        <dbReference type="EMBL" id="RAH54982.1"/>
    </source>
</evidence>
<organism evidence="2 3">
    <name type="scientific">Aspergillus piperis CBS 112811</name>
    <dbReference type="NCBI Taxonomy" id="1448313"/>
    <lineage>
        <taxon>Eukaryota</taxon>
        <taxon>Fungi</taxon>
        <taxon>Dikarya</taxon>
        <taxon>Ascomycota</taxon>
        <taxon>Pezizomycotina</taxon>
        <taxon>Eurotiomycetes</taxon>
        <taxon>Eurotiomycetidae</taxon>
        <taxon>Eurotiales</taxon>
        <taxon>Aspergillaceae</taxon>
        <taxon>Aspergillus</taxon>
        <taxon>Aspergillus subgen. Circumdati</taxon>
    </lineage>
</organism>
<proteinExistence type="predicted"/>
<dbReference type="EMBL" id="KZ825070">
    <property type="protein sequence ID" value="RAH54982.1"/>
    <property type="molecule type" value="Genomic_DNA"/>
</dbReference>
<keyword evidence="3" id="KW-1185">Reference proteome</keyword>
<feature type="compositionally biased region" description="Basic and acidic residues" evidence="1">
    <location>
        <begin position="125"/>
        <end position="150"/>
    </location>
</feature>
<accession>A0A8G1VK65</accession>
<gene>
    <name evidence="2" type="ORF">BO85DRAFT_89008</name>
</gene>
<dbReference type="RefSeq" id="XP_025512904.1">
    <property type="nucleotide sequence ID" value="XM_025665760.1"/>
</dbReference>
<protein>
    <submittedName>
        <fullName evidence="2">Uncharacterized protein</fullName>
    </submittedName>
</protein>
<reference evidence="2 3" key="1">
    <citation type="submission" date="2018-02" db="EMBL/GenBank/DDBJ databases">
        <title>The genomes of Aspergillus section Nigri reveals drivers in fungal speciation.</title>
        <authorList>
            <consortium name="DOE Joint Genome Institute"/>
            <person name="Vesth T.C."/>
            <person name="Nybo J."/>
            <person name="Theobald S."/>
            <person name="Brandl J."/>
            <person name="Frisvad J.C."/>
            <person name="Nielsen K.F."/>
            <person name="Lyhne E.K."/>
            <person name="Kogle M.E."/>
            <person name="Kuo A."/>
            <person name="Riley R."/>
            <person name="Clum A."/>
            <person name="Nolan M."/>
            <person name="Lipzen A."/>
            <person name="Salamov A."/>
            <person name="Henrissat B."/>
            <person name="Wiebenga A."/>
            <person name="De vries R.P."/>
            <person name="Grigoriev I.V."/>
            <person name="Mortensen U.H."/>
            <person name="Andersen M.R."/>
            <person name="Baker S.E."/>
        </authorList>
    </citation>
    <scope>NUCLEOTIDE SEQUENCE [LARGE SCALE GENOMIC DNA]</scope>
    <source>
        <strain evidence="2 3">CBS 112811</strain>
    </source>
</reference>